<dbReference type="NCBIfam" id="TIGR02839">
    <property type="entry name" value="spore_V_AE"/>
    <property type="match status" value="1"/>
</dbReference>
<dbReference type="Proteomes" id="UP000294567">
    <property type="component" value="Unassembled WGS sequence"/>
</dbReference>
<name>A0A4R3KZJ6_9FIRM</name>
<dbReference type="PANTHER" id="PTHR38450">
    <property type="entry name" value="STAGE V SPORULATION PROTEIN AC-RELATED"/>
    <property type="match status" value="1"/>
</dbReference>
<reference evidence="2 3" key="1">
    <citation type="submission" date="2019-03" db="EMBL/GenBank/DDBJ databases">
        <title>Genomic Encyclopedia of Type Strains, Phase IV (KMG-IV): sequencing the most valuable type-strain genomes for metagenomic binning, comparative biology and taxonomic classification.</title>
        <authorList>
            <person name="Goeker M."/>
        </authorList>
    </citation>
    <scope>NUCLEOTIDE SEQUENCE [LARGE SCALE GENOMIC DNA]</scope>
    <source>
        <strain evidence="2 3">DSM 26752</strain>
    </source>
</reference>
<sequence>MEYLKAFVIGGLICAIGQILLDTTKFTPAHILVIFLISGVLLGAVGLYEPLVKFAEAGATVPISGFGYTLSKGAIEGVKSKGIIGAFIGGLEATAGGIAAAIMFGYIMAIVSEPKTKG</sequence>
<keyword evidence="1" id="KW-1133">Transmembrane helix</keyword>
<gene>
    <name evidence="2" type="ORF">EDD65_102161</name>
</gene>
<feature type="transmembrane region" description="Helical" evidence="1">
    <location>
        <begin position="6"/>
        <end position="22"/>
    </location>
</feature>
<dbReference type="OrthoDB" id="9797988at2"/>
<evidence type="ECO:0000313" key="2">
    <source>
        <dbReference type="EMBL" id="TCS91229.1"/>
    </source>
</evidence>
<keyword evidence="1" id="KW-0472">Membrane</keyword>
<accession>A0A4R3KZJ6</accession>
<evidence type="ECO:0000313" key="3">
    <source>
        <dbReference type="Proteomes" id="UP000294567"/>
    </source>
</evidence>
<dbReference type="AlphaFoldDB" id="A0A4R3KZJ6"/>
<feature type="transmembrane region" description="Helical" evidence="1">
    <location>
        <begin position="29"/>
        <end position="48"/>
    </location>
</feature>
<evidence type="ECO:0000256" key="1">
    <source>
        <dbReference type="SAM" id="Phobius"/>
    </source>
</evidence>
<comment type="caution">
    <text evidence="2">The sequence shown here is derived from an EMBL/GenBank/DDBJ whole genome shotgun (WGS) entry which is preliminary data.</text>
</comment>
<protein>
    <submittedName>
        <fullName evidence="2">Stage V sporulation protein AE</fullName>
    </submittedName>
</protein>
<dbReference type="InterPro" id="IPR014204">
    <property type="entry name" value="Spore_V_AE"/>
</dbReference>
<keyword evidence="3" id="KW-1185">Reference proteome</keyword>
<dbReference type="Pfam" id="PF03862">
    <property type="entry name" value="SpoVAC_SpoVAEB"/>
    <property type="match status" value="1"/>
</dbReference>
<dbReference type="PANTHER" id="PTHR38450:SF2">
    <property type="entry name" value="STAGE V SPORULATION PROTEIN AEB"/>
    <property type="match status" value="1"/>
</dbReference>
<dbReference type="RefSeq" id="WP_132025915.1">
    <property type="nucleotide sequence ID" value="NZ_SMAE01000002.1"/>
</dbReference>
<dbReference type="InterPro" id="IPR005562">
    <property type="entry name" value="SpoVA"/>
</dbReference>
<feature type="transmembrane region" description="Helical" evidence="1">
    <location>
        <begin position="83"/>
        <end position="111"/>
    </location>
</feature>
<organism evidence="2 3">
    <name type="scientific">Keratinibaculum paraultunense</name>
    <dbReference type="NCBI Taxonomy" id="1278232"/>
    <lineage>
        <taxon>Bacteria</taxon>
        <taxon>Bacillati</taxon>
        <taxon>Bacillota</taxon>
        <taxon>Tissierellia</taxon>
        <taxon>Tissierellales</taxon>
        <taxon>Tepidimicrobiaceae</taxon>
        <taxon>Keratinibaculum</taxon>
    </lineage>
</organism>
<proteinExistence type="predicted"/>
<dbReference type="EMBL" id="SMAE01000002">
    <property type="protein sequence ID" value="TCS91229.1"/>
    <property type="molecule type" value="Genomic_DNA"/>
</dbReference>
<keyword evidence="1" id="KW-0812">Transmembrane</keyword>